<accession>A0A0B1TFL9</accession>
<keyword evidence="1" id="KW-0732">Signal</keyword>
<keyword evidence="5" id="KW-1185">Reference proteome</keyword>
<reference evidence="4 5" key="1">
    <citation type="submission" date="2014-03" db="EMBL/GenBank/DDBJ databases">
        <title>Draft genome of the hookworm Oesophagostomum dentatum.</title>
        <authorList>
            <person name="Mitreva M."/>
        </authorList>
    </citation>
    <scope>NUCLEOTIDE SEQUENCE [LARGE SCALE GENOMIC DNA]</scope>
    <source>
        <strain evidence="4 5">OD-Hann</strain>
    </source>
</reference>
<dbReference type="EMBL" id="KN550146">
    <property type="protein sequence ID" value="KHJ94921.1"/>
    <property type="molecule type" value="Genomic_DNA"/>
</dbReference>
<dbReference type="OrthoDB" id="5857313at2759"/>
<sequence>IPDISCYEFFFSNVIIRRNCFKNPQAAYEIGTELTEHAKRIDARENNWGSPVPSQFMSKILIRYTVTDDLHVVPGAKLTIAPGSVLEFHDGVGMLVQGELSRTEFFGPEKKVIFTSAPFSLVKNKNVRLVDEDGSDDVTEGRLEAGLFDFRTPEFSPALQIDWNYHVFHNLEVKNNFWNGIDIIYNDLIKKPAIRNSIVTNNRRNGLHLRSVGITLEEMSITRSGQAGLRYNPRISSSLQTDIVSWLDMREQPELEANNIYIIPDEAYRTVEVVESHLNQRKFIIAKPTADCPEVPLERCIFDMKLQASGFGYGLPAKMAIQWNLLETARSRFFLSSIDHVC</sequence>
<dbReference type="Proteomes" id="UP000053660">
    <property type="component" value="Unassembled WGS sequence"/>
</dbReference>
<keyword evidence="2" id="KW-0677">Repeat</keyword>
<dbReference type="PANTHER" id="PTHR47653">
    <property type="entry name" value="PROTEIN BARK BEETLE"/>
    <property type="match status" value="1"/>
</dbReference>
<dbReference type="GO" id="GO:0016020">
    <property type="term" value="C:membrane"/>
    <property type="evidence" value="ECO:0007669"/>
    <property type="project" value="TreeGrafter"/>
</dbReference>
<dbReference type="InterPro" id="IPR011050">
    <property type="entry name" value="Pectin_lyase_fold/virulence"/>
</dbReference>
<feature type="non-terminal residue" evidence="4">
    <location>
        <position position="1"/>
    </location>
</feature>
<gene>
    <name evidence="4" type="ORF">OESDEN_05137</name>
</gene>
<dbReference type="GO" id="GO:0045217">
    <property type="term" value="P:cell-cell junction maintenance"/>
    <property type="evidence" value="ECO:0007669"/>
    <property type="project" value="TreeGrafter"/>
</dbReference>
<protein>
    <recommendedName>
        <fullName evidence="6">Right handed beta helix domain-containing protein</fullName>
    </recommendedName>
</protein>
<evidence type="ECO:0000313" key="4">
    <source>
        <dbReference type="EMBL" id="KHJ94921.1"/>
    </source>
</evidence>
<evidence type="ECO:0000313" key="5">
    <source>
        <dbReference type="Proteomes" id="UP000053660"/>
    </source>
</evidence>
<proteinExistence type="predicted"/>
<evidence type="ECO:0000256" key="2">
    <source>
        <dbReference type="ARBA" id="ARBA00022737"/>
    </source>
</evidence>
<organism evidence="4 5">
    <name type="scientific">Oesophagostomum dentatum</name>
    <name type="common">Nodular worm</name>
    <dbReference type="NCBI Taxonomy" id="61180"/>
    <lineage>
        <taxon>Eukaryota</taxon>
        <taxon>Metazoa</taxon>
        <taxon>Ecdysozoa</taxon>
        <taxon>Nematoda</taxon>
        <taxon>Chromadorea</taxon>
        <taxon>Rhabditida</taxon>
        <taxon>Rhabditina</taxon>
        <taxon>Rhabditomorpha</taxon>
        <taxon>Strongyloidea</taxon>
        <taxon>Strongylidae</taxon>
        <taxon>Oesophagostomum</taxon>
    </lineage>
</organism>
<dbReference type="PANTHER" id="PTHR47653:SF1">
    <property type="entry name" value="DELETED IN MALIGNANT BRAIN TUMORS 1 PROTEIN"/>
    <property type="match status" value="1"/>
</dbReference>
<dbReference type="AlphaFoldDB" id="A0A0B1TFL9"/>
<name>A0A0B1TFL9_OESDE</name>
<dbReference type="InterPro" id="IPR053243">
    <property type="entry name" value="SJ_maturation_regulator"/>
</dbReference>
<evidence type="ECO:0008006" key="6">
    <source>
        <dbReference type="Google" id="ProtNLM"/>
    </source>
</evidence>
<dbReference type="SUPFAM" id="SSF51126">
    <property type="entry name" value="Pectin lyase-like"/>
    <property type="match status" value="1"/>
</dbReference>
<evidence type="ECO:0000256" key="1">
    <source>
        <dbReference type="ARBA" id="ARBA00022729"/>
    </source>
</evidence>
<evidence type="ECO:0000256" key="3">
    <source>
        <dbReference type="ARBA" id="ARBA00023180"/>
    </source>
</evidence>
<keyword evidence="3" id="KW-0325">Glycoprotein</keyword>